<gene>
    <name evidence="5" type="ORF">EBO15_25695</name>
</gene>
<evidence type="ECO:0000256" key="1">
    <source>
        <dbReference type="ARBA" id="ARBA00011046"/>
    </source>
</evidence>
<sequence>MARRPLGRLEAEVLAVVAAADSFISTVDLWERMDGAPTRSTVNTILNRLLDKGMLQRIRVGRQYEYRLAVDEADVVAGRMHEHLRLASDQQYVLSRFVETLSGEQARMLRVVLDDLPSAGGGRS</sequence>
<keyword evidence="4" id="KW-0804">Transcription</keyword>
<evidence type="ECO:0000256" key="2">
    <source>
        <dbReference type="ARBA" id="ARBA00023015"/>
    </source>
</evidence>
<keyword evidence="2" id="KW-0805">Transcription regulation</keyword>
<dbReference type="AlphaFoldDB" id="A0A3M2LVU5"/>
<dbReference type="SUPFAM" id="SSF46785">
    <property type="entry name" value="Winged helix' DNA-binding domain"/>
    <property type="match status" value="1"/>
</dbReference>
<dbReference type="Proteomes" id="UP000282674">
    <property type="component" value="Unassembled WGS sequence"/>
</dbReference>
<dbReference type="EMBL" id="RFFG01000051">
    <property type="protein sequence ID" value="RMI40663.1"/>
    <property type="molecule type" value="Genomic_DNA"/>
</dbReference>
<dbReference type="GO" id="GO:0003677">
    <property type="term" value="F:DNA binding"/>
    <property type="evidence" value="ECO:0007669"/>
    <property type="project" value="UniProtKB-KW"/>
</dbReference>
<keyword evidence="6" id="KW-1185">Reference proteome</keyword>
<proteinExistence type="inferred from homology"/>
<comment type="similarity">
    <text evidence="1">Belongs to the BlaI transcriptional regulatory family.</text>
</comment>
<evidence type="ECO:0000256" key="4">
    <source>
        <dbReference type="ARBA" id="ARBA00023163"/>
    </source>
</evidence>
<dbReference type="RefSeq" id="WP_122197007.1">
    <property type="nucleotide sequence ID" value="NZ_JBHSKC010000002.1"/>
</dbReference>
<dbReference type="GO" id="GO:0045892">
    <property type="term" value="P:negative regulation of DNA-templated transcription"/>
    <property type="evidence" value="ECO:0007669"/>
    <property type="project" value="InterPro"/>
</dbReference>
<dbReference type="InterPro" id="IPR036388">
    <property type="entry name" value="WH-like_DNA-bd_sf"/>
</dbReference>
<evidence type="ECO:0000313" key="6">
    <source>
        <dbReference type="Proteomes" id="UP000282674"/>
    </source>
</evidence>
<keyword evidence="3" id="KW-0238">DNA-binding</keyword>
<reference evidence="5 6" key="1">
    <citation type="submission" date="2018-10" db="EMBL/GenBank/DDBJ databases">
        <title>Isolation from soil.</title>
        <authorList>
            <person name="Hu J."/>
        </authorList>
    </citation>
    <scope>NUCLEOTIDE SEQUENCE [LARGE SCALE GENOMIC DNA]</scope>
    <source>
        <strain evidence="5 6">NEAU-Ht49</strain>
    </source>
</reference>
<organism evidence="5 6">
    <name type="scientific">Actinomadura harenae</name>
    <dbReference type="NCBI Taxonomy" id="2483351"/>
    <lineage>
        <taxon>Bacteria</taxon>
        <taxon>Bacillati</taxon>
        <taxon>Actinomycetota</taxon>
        <taxon>Actinomycetes</taxon>
        <taxon>Streptosporangiales</taxon>
        <taxon>Thermomonosporaceae</taxon>
        <taxon>Actinomadura</taxon>
    </lineage>
</organism>
<dbReference type="Pfam" id="PF03965">
    <property type="entry name" value="Penicillinase_R"/>
    <property type="match status" value="1"/>
</dbReference>
<dbReference type="Gene3D" id="1.10.10.10">
    <property type="entry name" value="Winged helix-like DNA-binding domain superfamily/Winged helix DNA-binding domain"/>
    <property type="match status" value="1"/>
</dbReference>
<dbReference type="OrthoDB" id="9813987at2"/>
<comment type="caution">
    <text evidence="5">The sequence shown here is derived from an EMBL/GenBank/DDBJ whole genome shotgun (WGS) entry which is preliminary data.</text>
</comment>
<evidence type="ECO:0000313" key="5">
    <source>
        <dbReference type="EMBL" id="RMI40663.1"/>
    </source>
</evidence>
<protein>
    <submittedName>
        <fullName evidence="5">BlaI/MecI/CopY family transcriptional regulator</fullName>
    </submittedName>
</protein>
<dbReference type="InterPro" id="IPR036390">
    <property type="entry name" value="WH_DNA-bd_sf"/>
</dbReference>
<accession>A0A3M2LVU5</accession>
<name>A0A3M2LVU5_9ACTN</name>
<dbReference type="InterPro" id="IPR005650">
    <property type="entry name" value="BlaI_family"/>
</dbReference>
<evidence type="ECO:0000256" key="3">
    <source>
        <dbReference type="ARBA" id="ARBA00023125"/>
    </source>
</evidence>